<dbReference type="SMART" id="SM00316">
    <property type="entry name" value="S1"/>
    <property type="match status" value="1"/>
</dbReference>
<dbReference type="PATRIC" id="fig|1719120.3.peg.2325"/>
<keyword evidence="4" id="KW-0963">Cytoplasm</keyword>
<dbReference type="CDD" id="cd04331">
    <property type="entry name" value="RNAP_E_N"/>
    <property type="match status" value="1"/>
</dbReference>
<dbReference type="GO" id="GO:0000428">
    <property type="term" value="C:DNA-directed RNA polymerase complex"/>
    <property type="evidence" value="ECO:0007669"/>
    <property type="project" value="UniProtKB-KW"/>
</dbReference>
<feature type="compositionally biased region" description="Basic and acidic residues" evidence="5">
    <location>
        <begin position="197"/>
        <end position="214"/>
    </location>
</feature>
<dbReference type="InterPro" id="IPR005576">
    <property type="entry name" value="Rpb7-like_N"/>
</dbReference>
<accession>A0A0P8AG51</accession>
<dbReference type="EMBL" id="LKCM01000159">
    <property type="protein sequence ID" value="KPQ43317.1"/>
    <property type="molecule type" value="Genomic_DNA"/>
</dbReference>
<evidence type="ECO:0000256" key="4">
    <source>
        <dbReference type="HAMAP-Rule" id="MF_00865"/>
    </source>
</evidence>
<dbReference type="NCBIfam" id="NF006333">
    <property type="entry name" value="PRK08563.1"/>
    <property type="match status" value="1"/>
</dbReference>
<dbReference type="InterPro" id="IPR046399">
    <property type="entry name" value="RNApol_Rpo7"/>
</dbReference>
<dbReference type="PANTHER" id="PTHR12709">
    <property type="entry name" value="DNA-DIRECTED RNA POLYMERASE II, III"/>
    <property type="match status" value="1"/>
</dbReference>
<comment type="domain">
    <text evidence="4">Forms 2 domains with an elongated structure; Rpo4 packs into the hinge region between the 2 domains.</text>
</comment>
<keyword evidence="2 4" id="KW-0240">DNA-directed RNA polymerase</keyword>
<dbReference type="Gene3D" id="3.30.1490.120">
    <property type="entry name" value="RNA polymerase Rpb7-like, N-terminal domain"/>
    <property type="match status" value="1"/>
</dbReference>
<dbReference type="GO" id="GO:0005737">
    <property type="term" value="C:cytoplasm"/>
    <property type="evidence" value="ECO:0007669"/>
    <property type="project" value="UniProtKB-SubCell"/>
</dbReference>
<comment type="subcellular location">
    <subcellularLocation>
        <location evidence="4">Cytoplasm</location>
    </subcellularLocation>
</comment>
<dbReference type="InterPro" id="IPR045113">
    <property type="entry name" value="Rpb7-like"/>
</dbReference>
<dbReference type="GO" id="GO:0003677">
    <property type="term" value="F:DNA binding"/>
    <property type="evidence" value="ECO:0007669"/>
    <property type="project" value="InterPro"/>
</dbReference>
<dbReference type="Pfam" id="PF03876">
    <property type="entry name" value="SHS2_Rpb7-N"/>
    <property type="match status" value="1"/>
</dbReference>
<protein>
    <recommendedName>
        <fullName evidence="4">DNA-directed RNA polymerase subunit Rpo7</fullName>
        <ecNumber evidence="4">2.7.7.6</ecNumber>
    </recommendedName>
    <alternativeName>
        <fullName evidence="4">DNA-directed RNA polymerase subunit E</fullName>
    </alternativeName>
</protein>
<evidence type="ECO:0000256" key="1">
    <source>
        <dbReference type="ARBA" id="ARBA00009307"/>
    </source>
</evidence>
<dbReference type="Proteomes" id="UP000050360">
    <property type="component" value="Unassembled WGS sequence"/>
</dbReference>
<dbReference type="AlphaFoldDB" id="A0A0P8AG51"/>
<evidence type="ECO:0000313" key="8">
    <source>
        <dbReference type="Proteomes" id="UP000050360"/>
    </source>
</evidence>
<comment type="caution">
    <text evidence="7">The sequence shown here is derived from an EMBL/GenBank/DDBJ whole genome shotgun (WGS) entry which is preliminary data.</text>
</comment>
<comment type="function">
    <text evidence="4">DNA-dependent RNA polymerase (RNAP) catalyzes the transcription of DNA into RNA using the four ribonucleoside triphosphates as substrates.</text>
</comment>
<feature type="region of interest" description="Disordered" evidence="5">
    <location>
        <begin position="173"/>
        <end position="214"/>
    </location>
</feature>
<evidence type="ECO:0000256" key="5">
    <source>
        <dbReference type="SAM" id="MobiDB-lite"/>
    </source>
</evidence>
<comment type="subunit">
    <text evidence="4">Part of the RNA polymerase complex. Forms a stalk with Rpo4 that extends from the main structure.</text>
</comment>
<dbReference type="HAMAP" id="MF_00865">
    <property type="entry name" value="RNApol_arch_Rpo7"/>
    <property type="match status" value="1"/>
</dbReference>
<proteinExistence type="inferred from homology"/>
<organism evidence="7 8">
    <name type="scientific">Candidatus Methanoperedens nitratireducens</name>
    <dbReference type="NCBI Taxonomy" id="1392998"/>
    <lineage>
        <taxon>Archaea</taxon>
        <taxon>Methanobacteriati</taxon>
        <taxon>Methanobacteriota</taxon>
        <taxon>Stenosarchaea group</taxon>
        <taxon>Methanomicrobia</taxon>
        <taxon>Methanosarcinales</taxon>
        <taxon>ANME-2 cluster</taxon>
        <taxon>Candidatus Methanoperedentaceae</taxon>
        <taxon>Candidatus Methanoperedens</taxon>
    </lineage>
</organism>
<keyword evidence="4 7" id="KW-0808">Transferase</keyword>
<dbReference type="GO" id="GO:0003899">
    <property type="term" value="F:DNA-directed RNA polymerase activity"/>
    <property type="evidence" value="ECO:0007669"/>
    <property type="project" value="UniProtKB-UniRule"/>
</dbReference>
<dbReference type="GO" id="GO:0006352">
    <property type="term" value="P:DNA-templated transcription initiation"/>
    <property type="evidence" value="ECO:0007669"/>
    <property type="project" value="InterPro"/>
</dbReference>
<dbReference type="Gene3D" id="2.40.50.140">
    <property type="entry name" value="Nucleic acid-binding proteins"/>
    <property type="match status" value="1"/>
</dbReference>
<evidence type="ECO:0000256" key="3">
    <source>
        <dbReference type="ARBA" id="ARBA00023163"/>
    </source>
</evidence>
<evidence type="ECO:0000313" key="7">
    <source>
        <dbReference type="EMBL" id="KPQ43317.1"/>
    </source>
</evidence>
<evidence type="ECO:0000259" key="6">
    <source>
        <dbReference type="PROSITE" id="PS50126"/>
    </source>
</evidence>
<gene>
    <name evidence="4" type="primary">rpo7</name>
    <name evidence="4" type="synonym">rpoE</name>
    <name evidence="7" type="ORF">MPEBLZ_02125</name>
</gene>
<comment type="similarity">
    <text evidence="1 4">Belongs to the eukaryotic RPB7/RPC8 RNA polymerase subunit family.</text>
</comment>
<dbReference type="CDD" id="cd04460">
    <property type="entry name" value="S1_RpoE"/>
    <property type="match status" value="1"/>
</dbReference>
<dbReference type="InterPro" id="IPR003029">
    <property type="entry name" value="S1_domain"/>
</dbReference>
<name>A0A0P8AG51_9EURY</name>
<keyword evidence="4 7" id="KW-0548">Nucleotidyltransferase</keyword>
<dbReference type="NCBIfam" id="TIGR00448">
    <property type="entry name" value="rpoE"/>
    <property type="match status" value="1"/>
</dbReference>
<dbReference type="SUPFAM" id="SSF88798">
    <property type="entry name" value="N-terminal, heterodimerisation domain of RBP7 (RpoE)"/>
    <property type="match status" value="1"/>
</dbReference>
<dbReference type="EC" id="2.7.7.6" evidence="4"/>
<dbReference type="InterPro" id="IPR012340">
    <property type="entry name" value="NA-bd_OB-fold"/>
</dbReference>
<reference evidence="7 8" key="1">
    <citation type="submission" date="2015-09" db="EMBL/GenBank/DDBJ databases">
        <title>A metagenomics-based metabolic model of nitrate-dependent anaerobic oxidation of methane by Methanoperedens-like archaea.</title>
        <authorList>
            <person name="Arshad A."/>
            <person name="Speth D.R."/>
            <person name="De Graaf R.M."/>
            <person name="Op Den Camp H.J."/>
            <person name="Jetten M.S."/>
            <person name="Welte C.U."/>
        </authorList>
    </citation>
    <scope>NUCLEOTIDE SEQUENCE [LARGE SCALE GENOMIC DNA]</scope>
</reference>
<dbReference type="PANTHER" id="PTHR12709:SF4">
    <property type="entry name" value="DNA-DIRECTED RNA POLYMERASE II SUBUNIT RPB7"/>
    <property type="match status" value="1"/>
</dbReference>
<comment type="catalytic activity">
    <reaction evidence="4">
        <text>RNA(n) + a ribonucleoside 5'-triphosphate = RNA(n+1) + diphosphate</text>
        <dbReference type="Rhea" id="RHEA:21248"/>
        <dbReference type="Rhea" id="RHEA-COMP:14527"/>
        <dbReference type="Rhea" id="RHEA-COMP:17342"/>
        <dbReference type="ChEBI" id="CHEBI:33019"/>
        <dbReference type="ChEBI" id="CHEBI:61557"/>
        <dbReference type="ChEBI" id="CHEBI:140395"/>
        <dbReference type="EC" id="2.7.7.6"/>
    </reaction>
</comment>
<dbReference type="InterPro" id="IPR036898">
    <property type="entry name" value="RNA_pol_Rpb7-like_N_sf"/>
</dbReference>
<keyword evidence="3 4" id="KW-0804">Transcription</keyword>
<dbReference type="InterPro" id="IPR004519">
    <property type="entry name" value="RNAP_E/RPC8"/>
</dbReference>
<dbReference type="PROSITE" id="PS50126">
    <property type="entry name" value="S1"/>
    <property type="match status" value="1"/>
</dbReference>
<evidence type="ECO:0000256" key="2">
    <source>
        <dbReference type="ARBA" id="ARBA00022478"/>
    </source>
</evidence>
<feature type="domain" description="S1 motif" evidence="6">
    <location>
        <begin position="82"/>
        <end position="166"/>
    </location>
</feature>
<dbReference type="SUPFAM" id="SSF50249">
    <property type="entry name" value="Nucleic acid-binding proteins"/>
    <property type="match status" value="1"/>
</dbReference>
<sequence>MYKKMRLADTVRIAPELLGEPVEQAVKIALREKLEGLVDKRMGAIVAVKDIIEVGEGHILAGDGGVYYDVVFDALTFMPELQEIIEGSVVEVVQFGVFVGIGPLDGLVHVSQLTDEFVTYDEKNSRLITKESGRSVTEGDRIRARIIAVSLNEREPRDSKIGLTMRQHALGKMEWIEEARKPREETEDKGKSKKKKKEDLPKPENQDGSKPEGA</sequence>
<feature type="compositionally biased region" description="Basic and acidic residues" evidence="5">
    <location>
        <begin position="174"/>
        <end position="190"/>
    </location>
</feature>
<dbReference type="Pfam" id="PF00575">
    <property type="entry name" value="S1"/>
    <property type="match status" value="1"/>
</dbReference>